<dbReference type="CDD" id="cd07377">
    <property type="entry name" value="WHTH_GntR"/>
    <property type="match status" value="1"/>
</dbReference>
<dbReference type="Proteomes" id="UP000540685">
    <property type="component" value="Unassembled WGS sequence"/>
</dbReference>
<dbReference type="InterPro" id="IPR036390">
    <property type="entry name" value="WH_DNA-bd_sf"/>
</dbReference>
<evidence type="ECO:0000256" key="2">
    <source>
        <dbReference type="ARBA" id="ARBA00023125"/>
    </source>
</evidence>
<proteinExistence type="predicted"/>
<dbReference type="InterPro" id="IPR000524">
    <property type="entry name" value="Tscrpt_reg_HTH_GntR"/>
</dbReference>
<evidence type="ECO:0000256" key="1">
    <source>
        <dbReference type="ARBA" id="ARBA00023015"/>
    </source>
</evidence>
<dbReference type="PANTHER" id="PTHR44846:SF1">
    <property type="entry name" value="MANNOSYL-D-GLYCERATE TRANSPORT_METABOLISM SYSTEM REPRESSOR MNGR-RELATED"/>
    <property type="match status" value="1"/>
</dbReference>
<sequence>MLDRDGPVPLYKQVADLVQRHIDDGDLGPGEAVPSEAELEAGYGIARTTARRVTRELRERGLVHTVHGKGTFVGPAGTRLHRRTTPLYEEIAMEIAGMIRRGALRAGRRIPDEKTLMERYGVARVTVRNSVAFLREQGWVVTAGRRGTYVSPPERWPDPPD</sequence>
<dbReference type="SMART" id="SM00345">
    <property type="entry name" value="HTH_GNTR"/>
    <property type="match status" value="2"/>
</dbReference>
<gene>
    <name evidence="5" type="ORF">F4562_001866</name>
</gene>
<name>A0A7W9MFV6_9ACTN</name>
<dbReference type="PRINTS" id="PR00035">
    <property type="entry name" value="HTHGNTR"/>
</dbReference>
<keyword evidence="2 5" id="KW-0238">DNA-binding</keyword>
<dbReference type="InterPro" id="IPR050679">
    <property type="entry name" value="Bact_HTH_transcr_reg"/>
</dbReference>
<accession>A0A7W9MFV6</accession>
<dbReference type="InterPro" id="IPR036388">
    <property type="entry name" value="WH-like_DNA-bd_sf"/>
</dbReference>
<reference evidence="5 6" key="1">
    <citation type="submission" date="2020-08" db="EMBL/GenBank/DDBJ databases">
        <title>Sequencing the genomes of 1000 actinobacteria strains.</title>
        <authorList>
            <person name="Klenk H.-P."/>
        </authorList>
    </citation>
    <scope>NUCLEOTIDE SEQUENCE [LARGE SCALE GENOMIC DNA]</scope>
    <source>
        <strain evidence="5 6">DSM 46887</strain>
    </source>
</reference>
<dbReference type="SUPFAM" id="SSF46785">
    <property type="entry name" value="Winged helix' DNA-binding domain"/>
    <property type="match status" value="2"/>
</dbReference>
<evidence type="ECO:0000313" key="5">
    <source>
        <dbReference type="EMBL" id="MBB5818804.1"/>
    </source>
</evidence>
<dbReference type="Gene3D" id="1.10.10.10">
    <property type="entry name" value="Winged helix-like DNA-binding domain superfamily/Winged helix DNA-binding domain"/>
    <property type="match status" value="2"/>
</dbReference>
<dbReference type="Pfam" id="PF00392">
    <property type="entry name" value="GntR"/>
    <property type="match status" value="2"/>
</dbReference>
<dbReference type="PANTHER" id="PTHR44846">
    <property type="entry name" value="MANNOSYL-D-GLYCERATE TRANSPORT/METABOLISM SYSTEM REPRESSOR MNGR-RELATED"/>
    <property type="match status" value="1"/>
</dbReference>
<protein>
    <submittedName>
        <fullName evidence="5">DNA-binding GntR family transcriptional regulator</fullName>
    </submittedName>
</protein>
<dbReference type="GO" id="GO:0003700">
    <property type="term" value="F:DNA-binding transcription factor activity"/>
    <property type="evidence" value="ECO:0007669"/>
    <property type="project" value="InterPro"/>
</dbReference>
<dbReference type="GO" id="GO:0045892">
    <property type="term" value="P:negative regulation of DNA-templated transcription"/>
    <property type="evidence" value="ECO:0007669"/>
    <property type="project" value="TreeGrafter"/>
</dbReference>
<feature type="domain" description="HTH gntR-type" evidence="4">
    <location>
        <begin position="8"/>
        <end position="76"/>
    </location>
</feature>
<dbReference type="PROSITE" id="PS50949">
    <property type="entry name" value="HTH_GNTR"/>
    <property type="match status" value="2"/>
</dbReference>
<dbReference type="AlphaFoldDB" id="A0A7W9MFV6"/>
<feature type="domain" description="HTH gntR-type" evidence="4">
    <location>
        <begin position="85"/>
        <end position="153"/>
    </location>
</feature>
<evidence type="ECO:0000313" key="6">
    <source>
        <dbReference type="Proteomes" id="UP000540685"/>
    </source>
</evidence>
<keyword evidence="1" id="KW-0805">Transcription regulation</keyword>
<evidence type="ECO:0000256" key="3">
    <source>
        <dbReference type="ARBA" id="ARBA00023163"/>
    </source>
</evidence>
<organism evidence="5 6">
    <name type="scientific">Streptosporangium becharense</name>
    <dbReference type="NCBI Taxonomy" id="1816182"/>
    <lineage>
        <taxon>Bacteria</taxon>
        <taxon>Bacillati</taxon>
        <taxon>Actinomycetota</taxon>
        <taxon>Actinomycetes</taxon>
        <taxon>Streptosporangiales</taxon>
        <taxon>Streptosporangiaceae</taxon>
        <taxon>Streptosporangium</taxon>
    </lineage>
</organism>
<keyword evidence="6" id="KW-1185">Reference proteome</keyword>
<dbReference type="EMBL" id="JACHMP010000001">
    <property type="protein sequence ID" value="MBB5818804.1"/>
    <property type="molecule type" value="Genomic_DNA"/>
</dbReference>
<dbReference type="RefSeq" id="WP_184542598.1">
    <property type="nucleotide sequence ID" value="NZ_JACHMP010000001.1"/>
</dbReference>
<comment type="caution">
    <text evidence="5">The sequence shown here is derived from an EMBL/GenBank/DDBJ whole genome shotgun (WGS) entry which is preliminary data.</text>
</comment>
<dbReference type="GO" id="GO:0003677">
    <property type="term" value="F:DNA binding"/>
    <property type="evidence" value="ECO:0007669"/>
    <property type="project" value="UniProtKB-KW"/>
</dbReference>
<keyword evidence="3" id="KW-0804">Transcription</keyword>
<evidence type="ECO:0000259" key="4">
    <source>
        <dbReference type="PROSITE" id="PS50949"/>
    </source>
</evidence>